<evidence type="ECO:0000256" key="3">
    <source>
        <dbReference type="ARBA" id="ARBA00022475"/>
    </source>
</evidence>
<keyword evidence="9" id="KW-0325">Glycoprotein</keyword>
<evidence type="ECO:0000256" key="1">
    <source>
        <dbReference type="ARBA" id="ARBA00004651"/>
    </source>
</evidence>
<dbReference type="EMBL" id="JARKIK010000062">
    <property type="protein sequence ID" value="KAK8731129.1"/>
    <property type="molecule type" value="Genomic_DNA"/>
</dbReference>
<dbReference type="GO" id="GO:0005737">
    <property type="term" value="C:cytoplasm"/>
    <property type="evidence" value="ECO:0007669"/>
    <property type="project" value="TreeGrafter"/>
</dbReference>
<keyword evidence="7 10" id="KW-1015">Disulfide bond</keyword>
<keyword evidence="4 11" id="KW-0812">Transmembrane</keyword>
<dbReference type="PRINTS" id="PR01609">
    <property type="entry name" value="CD36FAMILY"/>
</dbReference>
<evidence type="ECO:0000256" key="9">
    <source>
        <dbReference type="ARBA" id="ARBA00023180"/>
    </source>
</evidence>
<dbReference type="Proteomes" id="UP001445076">
    <property type="component" value="Unassembled WGS sequence"/>
</dbReference>
<proteinExistence type="inferred from homology"/>
<organism evidence="12 13">
    <name type="scientific">Cherax quadricarinatus</name>
    <name type="common">Australian red claw crayfish</name>
    <dbReference type="NCBI Taxonomy" id="27406"/>
    <lineage>
        <taxon>Eukaryota</taxon>
        <taxon>Metazoa</taxon>
        <taxon>Ecdysozoa</taxon>
        <taxon>Arthropoda</taxon>
        <taxon>Crustacea</taxon>
        <taxon>Multicrustacea</taxon>
        <taxon>Malacostraca</taxon>
        <taxon>Eumalacostraca</taxon>
        <taxon>Eucarida</taxon>
        <taxon>Decapoda</taxon>
        <taxon>Pleocyemata</taxon>
        <taxon>Astacidea</taxon>
        <taxon>Parastacoidea</taxon>
        <taxon>Parastacidae</taxon>
        <taxon>Cherax</taxon>
    </lineage>
</organism>
<dbReference type="Pfam" id="PF01130">
    <property type="entry name" value="CD36"/>
    <property type="match status" value="1"/>
</dbReference>
<reference evidence="12 13" key="1">
    <citation type="journal article" date="2024" name="BMC Genomics">
        <title>Genome assembly of redclaw crayfish (Cherax quadricarinatus) provides insights into its immune adaptation and hypoxia tolerance.</title>
        <authorList>
            <person name="Liu Z."/>
            <person name="Zheng J."/>
            <person name="Li H."/>
            <person name="Fang K."/>
            <person name="Wang S."/>
            <person name="He J."/>
            <person name="Zhou D."/>
            <person name="Weng S."/>
            <person name="Chi M."/>
            <person name="Gu Z."/>
            <person name="He J."/>
            <person name="Li F."/>
            <person name="Wang M."/>
        </authorList>
    </citation>
    <scope>NUCLEOTIDE SEQUENCE [LARGE SCALE GENOMIC DNA]</scope>
    <source>
        <strain evidence="12">ZL_2023a</strain>
    </source>
</reference>
<keyword evidence="3" id="KW-1003">Cell membrane</keyword>
<keyword evidence="6 11" id="KW-0472">Membrane</keyword>
<evidence type="ECO:0000256" key="8">
    <source>
        <dbReference type="ARBA" id="ARBA00023170"/>
    </source>
</evidence>
<gene>
    <name evidence="12" type="ORF">OTU49_007814</name>
</gene>
<keyword evidence="5 11" id="KW-1133">Transmembrane helix</keyword>
<protein>
    <submittedName>
        <fullName evidence="12">Uncharacterized protein</fullName>
    </submittedName>
</protein>
<dbReference type="InterPro" id="IPR002159">
    <property type="entry name" value="CD36_fam"/>
</dbReference>
<sequence length="442" mass="49950">MLMLSENSKTLTSFIKAPVPIYMQIYLFNVTNPDAIRFHGAKPILKEVGPYTYREVREKFDLVWGHDDGSVSYQQNFTFFFDEEMSNGLKETDYITTINAVMVTVAAKIEKLGPAIQAMVELAFLRFKESLFVTRTVGELLFRGYKEPLLNELTKYIGDPTNSKGRFGFFYPRNNSNDGTYKVRTGENGMDNYLNIEEWNGNHTLSYWNSTYCNMINGTDGSQYPPKVTKNTVLRIFTSQLCRSLYLTFEKEISHHGINAYRFTAPEEMLQAADQNPDNACYCYPDQQHCLGSGMLNLQPCAQGANIIMSTPHFYMGDKVELAKLVGLNPNKNDHETFLDVEPRTGVTMKAAKKIQINVPLRPYGNLPSFKNVPEVVFPVLWVNENADVNETLSKEVRKGVSLPFVVVNAICGILIFIGAILLIAGGVKFSRVRNSHGQQKL</sequence>
<comment type="caution">
    <text evidence="12">The sequence shown here is derived from an EMBL/GenBank/DDBJ whole genome shotgun (WGS) entry which is preliminary data.</text>
</comment>
<feature type="disulfide bond" evidence="10">
    <location>
        <begin position="213"/>
        <end position="281"/>
    </location>
</feature>
<evidence type="ECO:0000256" key="7">
    <source>
        <dbReference type="ARBA" id="ARBA00023157"/>
    </source>
</evidence>
<feature type="disulfide bond" evidence="10">
    <location>
        <begin position="242"/>
        <end position="301"/>
    </location>
</feature>
<dbReference type="GO" id="GO:0005886">
    <property type="term" value="C:plasma membrane"/>
    <property type="evidence" value="ECO:0007669"/>
    <property type="project" value="UniProtKB-SubCell"/>
</dbReference>
<evidence type="ECO:0000313" key="13">
    <source>
        <dbReference type="Proteomes" id="UP001445076"/>
    </source>
</evidence>
<dbReference type="InterPro" id="IPR005428">
    <property type="entry name" value="CD36/SCARB1/SNMP1"/>
</dbReference>
<comment type="subcellular location">
    <subcellularLocation>
        <location evidence="1">Cell membrane</location>
        <topology evidence="1">Multi-pass membrane protein</topology>
    </subcellularLocation>
</comment>
<evidence type="ECO:0000256" key="11">
    <source>
        <dbReference type="SAM" id="Phobius"/>
    </source>
</evidence>
<evidence type="ECO:0000256" key="5">
    <source>
        <dbReference type="ARBA" id="ARBA00022989"/>
    </source>
</evidence>
<evidence type="ECO:0000313" key="12">
    <source>
        <dbReference type="EMBL" id="KAK8731129.1"/>
    </source>
</evidence>
<evidence type="ECO:0000256" key="2">
    <source>
        <dbReference type="ARBA" id="ARBA00010532"/>
    </source>
</evidence>
<comment type="similarity">
    <text evidence="2">Belongs to the CD36 family.</text>
</comment>
<feature type="disulfide bond" evidence="10">
    <location>
        <begin position="283"/>
        <end position="290"/>
    </location>
</feature>
<evidence type="ECO:0000256" key="6">
    <source>
        <dbReference type="ARBA" id="ARBA00023136"/>
    </source>
</evidence>
<dbReference type="GO" id="GO:0005044">
    <property type="term" value="F:scavenger receptor activity"/>
    <property type="evidence" value="ECO:0007669"/>
    <property type="project" value="TreeGrafter"/>
</dbReference>
<dbReference type="PANTHER" id="PTHR11923">
    <property type="entry name" value="SCAVENGER RECEPTOR CLASS B TYPE-1 SR-B1"/>
    <property type="match status" value="1"/>
</dbReference>
<name>A0AAW0WZE1_CHEQU</name>
<dbReference type="PANTHER" id="PTHR11923:SF51">
    <property type="entry name" value="LYSOSOME MEMBRANE PROTEIN 2"/>
    <property type="match status" value="1"/>
</dbReference>
<dbReference type="PRINTS" id="PR01610">
    <property type="entry name" value="CD36ANTIGEN"/>
</dbReference>
<accession>A0AAW0WZE1</accession>
<evidence type="ECO:0000256" key="10">
    <source>
        <dbReference type="PIRSR" id="PIRSR605428-52"/>
    </source>
</evidence>
<feature type="transmembrane region" description="Helical" evidence="11">
    <location>
        <begin position="403"/>
        <end position="425"/>
    </location>
</feature>
<keyword evidence="8" id="KW-0675">Receptor</keyword>
<keyword evidence="13" id="KW-1185">Reference proteome</keyword>
<evidence type="ECO:0000256" key="4">
    <source>
        <dbReference type="ARBA" id="ARBA00022692"/>
    </source>
</evidence>
<dbReference type="AlphaFoldDB" id="A0AAW0WZE1"/>